<accession>A0A0B7AQ39</accession>
<gene>
    <name evidence="2" type="primary">ORF134353</name>
    <name evidence="3" type="synonym">ORF134355</name>
</gene>
<name>A0A0B7AQ39_9EUPU</name>
<feature type="region of interest" description="Disordered" evidence="1">
    <location>
        <begin position="16"/>
        <end position="54"/>
    </location>
</feature>
<dbReference type="EMBL" id="HACG01036078">
    <property type="protein sequence ID" value="CEK82943.1"/>
    <property type="molecule type" value="Transcribed_RNA"/>
</dbReference>
<feature type="compositionally biased region" description="Polar residues" evidence="1">
    <location>
        <begin position="40"/>
        <end position="54"/>
    </location>
</feature>
<evidence type="ECO:0000313" key="3">
    <source>
        <dbReference type="EMBL" id="CEK82944.1"/>
    </source>
</evidence>
<sequence>MKPTYKEKSGVSKEYLLKNSRSIGQRGRSLVGQSDEDNSGENLVDTSSYSAMFY</sequence>
<dbReference type="AlphaFoldDB" id="A0A0B7AQ39"/>
<dbReference type="EMBL" id="HACG01036079">
    <property type="protein sequence ID" value="CEK82944.1"/>
    <property type="molecule type" value="Transcribed_RNA"/>
</dbReference>
<organism evidence="2">
    <name type="scientific">Arion vulgaris</name>
    <dbReference type="NCBI Taxonomy" id="1028688"/>
    <lineage>
        <taxon>Eukaryota</taxon>
        <taxon>Metazoa</taxon>
        <taxon>Spiralia</taxon>
        <taxon>Lophotrochozoa</taxon>
        <taxon>Mollusca</taxon>
        <taxon>Gastropoda</taxon>
        <taxon>Heterobranchia</taxon>
        <taxon>Euthyneura</taxon>
        <taxon>Panpulmonata</taxon>
        <taxon>Eupulmonata</taxon>
        <taxon>Stylommatophora</taxon>
        <taxon>Helicina</taxon>
        <taxon>Arionoidea</taxon>
        <taxon>Arionidae</taxon>
        <taxon>Arion</taxon>
    </lineage>
</organism>
<evidence type="ECO:0000256" key="1">
    <source>
        <dbReference type="SAM" id="MobiDB-lite"/>
    </source>
</evidence>
<evidence type="ECO:0000313" key="2">
    <source>
        <dbReference type="EMBL" id="CEK82943.1"/>
    </source>
</evidence>
<protein>
    <submittedName>
        <fullName evidence="2">Uncharacterized protein</fullName>
    </submittedName>
</protein>
<reference evidence="2" key="1">
    <citation type="submission" date="2014-12" db="EMBL/GenBank/DDBJ databases">
        <title>Insight into the proteome of Arion vulgaris.</title>
        <authorList>
            <person name="Aradska J."/>
            <person name="Bulat T."/>
            <person name="Smidak R."/>
            <person name="Sarate P."/>
            <person name="Gangsoo J."/>
            <person name="Sialana F."/>
            <person name="Bilban M."/>
            <person name="Lubec G."/>
        </authorList>
    </citation>
    <scope>NUCLEOTIDE SEQUENCE</scope>
    <source>
        <tissue evidence="2">Skin</tissue>
    </source>
</reference>
<proteinExistence type="predicted"/>